<keyword evidence="1" id="KW-0812">Transmembrane</keyword>
<dbReference type="AlphaFoldDB" id="A0A1V6PB70"/>
<evidence type="ECO:0000256" key="1">
    <source>
        <dbReference type="SAM" id="Phobius"/>
    </source>
</evidence>
<dbReference type="EMBL" id="MDYL01000011">
    <property type="protein sequence ID" value="OQD74244.1"/>
    <property type="molecule type" value="Genomic_DNA"/>
</dbReference>
<accession>A0A1V6PB70</accession>
<keyword evidence="1" id="KW-1133">Transmembrane helix</keyword>
<keyword evidence="3" id="KW-1185">Reference proteome</keyword>
<evidence type="ECO:0000313" key="3">
    <source>
        <dbReference type="Proteomes" id="UP000191522"/>
    </source>
</evidence>
<dbReference type="Proteomes" id="UP000191522">
    <property type="component" value="Unassembled WGS sequence"/>
</dbReference>
<evidence type="ECO:0000313" key="2">
    <source>
        <dbReference type="EMBL" id="OQD74244.1"/>
    </source>
</evidence>
<dbReference type="OrthoDB" id="262547at2759"/>
<feature type="transmembrane region" description="Helical" evidence="1">
    <location>
        <begin position="20"/>
        <end position="40"/>
    </location>
</feature>
<dbReference type="OMA" id="YIASMHW"/>
<dbReference type="InterPro" id="IPR021047">
    <property type="entry name" value="Mannosyltransferase_CMT1"/>
</dbReference>
<dbReference type="PANTHER" id="PTHR34144:SF7">
    <property type="entry name" value="EXPORT PROTEIN (CAP59), PUTATIVE (AFU_ORTHOLOGUE AFUA_7G05020)-RELATED"/>
    <property type="match status" value="1"/>
</dbReference>
<dbReference type="PANTHER" id="PTHR34144">
    <property type="entry name" value="CHROMOSOME 8, WHOLE GENOME SHOTGUN SEQUENCE"/>
    <property type="match status" value="1"/>
</dbReference>
<dbReference type="STRING" id="69771.A0A1V6PB70"/>
<sequence>MIKITSYPHTLRRVLVRHRIIRSLLIAFIVWNLIELHLILRHISETDITYRERPRRQERIYIASVNWNNEIILRSHWSQAVRDLAWKLGPENVYISIYESGSYDNTKGALMDLDVELDRFRVPRNITLSHVTHEDEINMPPGDEGWIVTPQGRKELRRIPYLSRMRNLSLEPLYELAKQGITFDKILFLNDVVFTPNDVFGLLDTNNGDYAAACSMDFSKPPHYYDTFALRDASGHETIMSTWPFFRDSISRHAMKNMSPVPVKSCWNGMVAMPAAPFIDKTPLRFRGIPDSLAASHLEASECCLIHADNPLTVQHGVYVNPLVRVGYSGPAYVAVNPIINWLSPRTILQGLWTNRLRRWTSSSWLKEKTVSNRVARWATLADGNRESGQFCIINEMQVLHPWGWGHV</sequence>
<keyword evidence="1" id="KW-0472">Membrane</keyword>
<proteinExistence type="predicted"/>
<name>A0A1V6PB70_PENDC</name>
<evidence type="ECO:0008006" key="4">
    <source>
        <dbReference type="Google" id="ProtNLM"/>
    </source>
</evidence>
<dbReference type="Pfam" id="PF11735">
    <property type="entry name" value="CAP59_mtransfer"/>
    <property type="match status" value="1"/>
</dbReference>
<organism evidence="2 3">
    <name type="scientific">Penicillium decumbens</name>
    <dbReference type="NCBI Taxonomy" id="69771"/>
    <lineage>
        <taxon>Eukaryota</taxon>
        <taxon>Fungi</taxon>
        <taxon>Dikarya</taxon>
        <taxon>Ascomycota</taxon>
        <taxon>Pezizomycotina</taxon>
        <taxon>Eurotiomycetes</taxon>
        <taxon>Eurotiomycetidae</taxon>
        <taxon>Eurotiales</taxon>
        <taxon>Aspergillaceae</taxon>
        <taxon>Penicillium</taxon>
    </lineage>
</organism>
<comment type="caution">
    <text evidence="2">The sequence shown here is derived from an EMBL/GenBank/DDBJ whole genome shotgun (WGS) entry which is preliminary data.</text>
</comment>
<reference evidence="3" key="1">
    <citation type="journal article" date="2017" name="Nat. Microbiol.">
        <title>Global analysis of biosynthetic gene clusters reveals vast potential of secondary metabolite production in Penicillium species.</title>
        <authorList>
            <person name="Nielsen J.C."/>
            <person name="Grijseels S."/>
            <person name="Prigent S."/>
            <person name="Ji B."/>
            <person name="Dainat J."/>
            <person name="Nielsen K.F."/>
            <person name="Frisvad J.C."/>
            <person name="Workman M."/>
            <person name="Nielsen J."/>
        </authorList>
    </citation>
    <scope>NUCLEOTIDE SEQUENCE [LARGE SCALE GENOMIC DNA]</scope>
    <source>
        <strain evidence="3">IBT 11843</strain>
    </source>
</reference>
<gene>
    <name evidence="2" type="ORF">PENDEC_c011G01339</name>
</gene>
<protein>
    <recommendedName>
        <fullName evidence="4">Glycosyltransferase family 69 protein</fullName>
    </recommendedName>
</protein>